<sequence length="728" mass="81557">MTRPFDFGKLTAALSRAKDSAPGTDLVTAAMLRNLPKVGKQRLLMLYNEVFNNCSFPSAWYIIKIVPILKKEAATDLAAIYRPIALMSSVKKCLEVMLKTRLERFVESRSILPTSFSGFRKGRGTNDNICTLLAKIHKTLSRRSKDKCLHISGSNPDSDSRCSYIGLPQGSPLSPLLFNLYIHAINDILPEGVEILAYADDLAICCAGADSDQLEKTMNTALDNISNYLGDRHMEAVPAKTKAMIFTRKRSPAQPLLTINGSAIEIVNEFRFLGVTLDDKLSWKSQARQSQSCFHGLNILKVVSGRDWGCDPITMLTLFKAFILSRLHYACFIYSHCAKSTLRILDRIQNQALRICMGAMRSTPINVLHDASVMPLSIQRRMLTKRLLLRNLAIGETSVVIPSVTAAAEAFSSKPYWRRKEVPLIIKCMVEIEDLRPSVDSSAFERLYMHPLVLPLRVSSRKFSKKRDEFGNSYDRIFAEFVESHYDGFLRIYTDGSIRNSPKSVTYGIAIPYICECRRLPSSCSIFTAELNAICRVVNIASVIHGARNVAIFSDSLSSIRSIFSEQIKIKTNPWVVEAINSLNRLAAGGIRVELCWVPSHQGITGYEHANDAANEGHSIDDPLEIKIPHTDFFFDHRRLALAEWQRKFDSDCATKGKYNHQLNKVIGVKPWFVGAGIFKKCQVSSIGRLRSGHTLAPIYIHRSSHSCVLKGVNKTITMKKIEDALKD</sequence>
<dbReference type="Proteomes" id="UP000695000">
    <property type="component" value="Unplaced"/>
</dbReference>
<dbReference type="InterPro" id="IPR012337">
    <property type="entry name" value="RNaseH-like_sf"/>
</dbReference>
<dbReference type="InterPro" id="IPR043502">
    <property type="entry name" value="DNA/RNA_pol_sf"/>
</dbReference>
<name>A0ABM1MTM3_NICVS</name>
<dbReference type="CDD" id="cd01650">
    <property type="entry name" value="RT_nLTR_like"/>
    <property type="match status" value="1"/>
</dbReference>
<keyword evidence="3" id="KW-1185">Reference proteome</keyword>
<accession>A0ABM1MTM3</accession>
<dbReference type="RefSeq" id="XP_017777923.1">
    <property type="nucleotide sequence ID" value="XM_017922434.1"/>
</dbReference>
<dbReference type="Gene3D" id="3.30.420.10">
    <property type="entry name" value="Ribonuclease H-like superfamily/Ribonuclease H"/>
    <property type="match status" value="1"/>
</dbReference>
<proteinExistence type="predicted"/>
<gene>
    <name evidence="4" type="primary">LOC108563688</name>
</gene>
<protein>
    <submittedName>
        <fullName evidence="4">Uncharacterized protein LOC108563688</fullName>
    </submittedName>
</protein>
<dbReference type="InterPro" id="IPR000477">
    <property type="entry name" value="RT_dom"/>
</dbReference>
<dbReference type="InterPro" id="IPR052560">
    <property type="entry name" value="RdDP_mobile_element"/>
</dbReference>
<feature type="domain" description="Reverse transcriptase" evidence="1">
    <location>
        <begin position="49"/>
        <end position="277"/>
    </location>
</feature>
<organism evidence="3 4">
    <name type="scientific">Nicrophorus vespilloides</name>
    <name type="common">Boreal carrion beetle</name>
    <dbReference type="NCBI Taxonomy" id="110193"/>
    <lineage>
        <taxon>Eukaryota</taxon>
        <taxon>Metazoa</taxon>
        <taxon>Ecdysozoa</taxon>
        <taxon>Arthropoda</taxon>
        <taxon>Hexapoda</taxon>
        <taxon>Insecta</taxon>
        <taxon>Pterygota</taxon>
        <taxon>Neoptera</taxon>
        <taxon>Endopterygota</taxon>
        <taxon>Coleoptera</taxon>
        <taxon>Polyphaga</taxon>
        <taxon>Staphyliniformia</taxon>
        <taxon>Silphidae</taxon>
        <taxon>Nicrophorinae</taxon>
        <taxon>Nicrophorus</taxon>
    </lineage>
</organism>
<evidence type="ECO:0000313" key="4">
    <source>
        <dbReference type="RefSeq" id="XP_017777923.1"/>
    </source>
</evidence>
<feature type="domain" description="RNase H type-1" evidence="2">
    <location>
        <begin position="486"/>
        <end position="619"/>
    </location>
</feature>
<evidence type="ECO:0000259" key="1">
    <source>
        <dbReference type="PROSITE" id="PS50878"/>
    </source>
</evidence>
<reference evidence="4" key="1">
    <citation type="submission" date="2025-08" db="UniProtKB">
        <authorList>
            <consortium name="RefSeq"/>
        </authorList>
    </citation>
    <scope>IDENTIFICATION</scope>
    <source>
        <tissue evidence="4">Whole Larva</tissue>
    </source>
</reference>
<dbReference type="Pfam" id="PF00078">
    <property type="entry name" value="RVT_1"/>
    <property type="match status" value="1"/>
</dbReference>
<dbReference type="PANTHER" id="PTHR36688:SF1">
    <property type="entry name" value="ENDONUCLEASE_EXONUCLEASE_PHOSPHATASE DOMAIN-CONTAINING PROTEIN"/>
    <property type="match status" value="1"/>
</dbReference>
<dbReference type="CDD" id="cd09276">
    <property type="entry name" value="Rnase_HI_RT_non_LTR"/>
    <property type="match status" value="1"/>
</dbReference>
<evidence type="ECO:0000259" key="2">
    <source>
        <dbReference type="PROSITE" id="PS50879"/>
    </source>
</evidence>
<dbReference type="Pfam" id="PF00075">
    <property type="entry name" value="RNase_H"/>
    <property type="match status" value="1"/>
</dbReference>
<dbReference type="SUPFAM" id="SSF56672">
    <property type="entry name" value="DNA/RNA polymerases"/>
    <property type="match status" value="1"/>
</dbReference>
<evidence type="ECO:0000313" key="3">
    <source>
        <dbReference type="Proteomes" id="UP000695000"/>
    </source>
</evidence>
<dbReference type="GeneID" id="108563688"/>
<dbReference type="InterPro" id="IPR002156">
    <property type="entry name" value="RNaseH_domain"/>
</dbReference>
<dbReference type="InterPro" id="IPR036397">
    <property type="entry name" value="RNaseH_sf"/>
</dbReference>
<dbReference type="PANTHER" id="PTHR36688">
    <property type="entry name" value="ENDO/EXONUCLEASE/PHOSPHATASE DOMAIN-CONTAINING PROTEIN"/>
    <property type="match status" value="1"/>
</dbReference>
<dbReference type="PROSITE" id="PS50878">
    <property type="entry name" value="RT_POL"/>
    <property type="match status" value="1"/>
</dbReference>
<dbReference type="PROSITE" id="PS50879">
    <property type="entry name" value="RNASE_H_1"/>
    <property type="match status" value="1"/>
</dbReference>
<dbReference type="SUPFAM" id="SSF53098">
    <property type="entry name" value="Ribonuclease H-like"/>
    <property type="match status" value="1"/>
</dbReference>